<name>A0A9W6U241_9STRA</name>
<dbReference type="EMBL" id="BSXT01000323">
    <property type="protein sequence ID" value="GMF24429.1"/>
    <property type="molecule type" value="Genomic_DNA"/>
</dbReference>
<organism evidence="5 6">
    <name type="scientific">Phytophthora fragariaefolia</name>
    <dbReference type="NCBI Taxonomy" id="1490495"/>
    <lineage>
        <taxon>Eukaryota</taxon>
        <taxon>Sar</taxon>
        <taxon>Stramenopiles</taxon>
        <taxon>Oomycota</taxon>
        <taxon>Peronosporomycetes</taxon>
        <taxon>Peronosporales</taxon>
        <taxon>Peronosporaceae</taxon>
        <taxon>Phytophthora</taxon>
    </lineage>
</organism>
<sequence>MYMYVMHPVIYGTCILLLHLQTVDWYSKLQYQLQRPSRTGYNERWVVLTLLVLTHISQCQQPISTSASKYIMNLRSLVFTALAATIFSSVEAVSIDHDKVQPFAQPEPVTISEKAAVKHKPILQIVDGCHPYPAVNTAGETSAGLKASGKEDGQCKGSDLGSQVYGRAVWYKDLWAIMYAWYFPKDRYQYGFRRDGHRHKWVNAVVWLDNPALEKPKIVAVSTWNLKGGPILSYEPYTEAYTGTKLLHTLLPIAIRNVGEVQELIMWEQLSEPARAALSETDFGEKTKVPFIDANLNTSLEEARPFL</sequence>
<keyword evidence="3" id="KW-0964">Secreted</keyword>
<protein>
    <submittedName>
        <fullName evidence="5">Unnamed protein product</fullName>
    </submittedName>
</protein>
<dbReference type="AlphaFoldDB" id="A0A9W6U241"/>
<comment type="subcellular location">
    <subcellularLocation>
        <location evidence="1">Secreted</location>
    </subcellularLocation>
</comment>
<accession>A0A9W6U241</accession>
<dbReference type="GO" id="GO:0005576">
    <property type="term" value="C:extracellular region"/>
    <property type="evidence" value="ECO:0007669"/>
    <property type="project" value="UniProtKB-SubCell"/>
</dbReference>
<reference evidence="5" key="1">
    <citation type="submission" date="2023-04" db="EMBL/GenBank/DDBJ databases">
        <title>Phytophthora fragariaefolia NBRC 109709.</title>
        <authorList>
            <person name="Ichikawa N."/>
            <person name="Sato H."/>
            <person name="Tonouchi N."/>
        </authorList>
    </citation>
    <scope>NUCLEOTIDE SEQUENCE</scope>
    <source>
        <strain evidence="5">NBRC 109709</strain>
    </source>
</reference>
<gene>
    <name evidence="5" type="ORF">Pfra01_000410500</name>
</gene>
<dbReference type="Proteomes" id="UP001165121">
    <property type="component" value="Unassembled WGS sequence"/>
</dbReference>
<dbReference type="InterPro" id="IPR008701">
    <property type="entry name" value="NPP1"/>
</dbReference>
<comment type="caution">
    <text evidence="5">The sequence shown here is derived from an EMBL/GenBank/DDBJ whole genome shotgun (WGS) entry which is preliminary data.</text>
</comment>
<dbReference type="PANTHER" id="PTHR33657">
    <property type="entry name" value="DOMAIN PROTEIN, PUTATIVE (AFU_ORTHOLOGUE AFUA_5G00600)-RELATED"/>
    <property type="match status" value="1"/>
</dbReference>
<evidence type="ECO:0000256" key="2">
    <source>
        <dbReference type="ARBA" id="ARBA00009520"/>
    </source>
</evidence>
<dbReference type="Pfam" id="PF05630">
    <property type="entry name" value="NPP1"/>
    <property type="match status" value="1"/>
</dbReference>
<evidence type="ECO:0000256" key="4">
    <source>
        <dbReference type="ARBA" id="ARBA00023026"/>
    </source>
</evidence>
<proteinExistence type="inferred from homology"/>
<evidence type="ECO:0000313" key="6">
    <source>
        <dbReference type="Proteomes" id="UP001165121"/>
    </source>
</evidence>
<evidence type="ECO:0000256" key="1">
    <source>
        <dbReference type="ARBA" id="ARBA00004613"/>
    </source>
</evidence>
<evidence type="ECO:0000313" key="5">
    <source>
        <dbReference type="EMBL" id="GMF24429.1"/>
    </source>
</evidence>
<dbReference type="PANTHER" id="PTHR33657:SF8">
    <property type="entry name" value="DOMAIN PROTEIN, PUTATIVE (AFU_ORTHOLOGUE AFUA_5G00600)-RELATED"/>
    <property type="match status" value="1"/>
</dbReference>
<keyword evidence="6" id="KW-1185">Reference proteome</keyword>
<keyword evidence="4" id="KW-0843">Virulence</keyword>
<dbReference type="OrthoDB" id="147163at2759"/>
<evidence type="ECO:0000256" key="3">
    <source>
        <dbReference type="ARBA" id="ARBA00022525"/>
    </source>
</evidence>
<comment type="similarity">
    <text evidence="2">Belongs to the Necrosis inducing protein (NPP1) family.</text>
</comment>